<keyword evidence="1" id="KW-0805">Transcription regulation</keyword>
<dbReference type="InterPro" id="IPR011006">
    <property type="entry name" value="CheY-like_superfamily"/>
</dbReference>
<dbReference type="GO" id="GO:0003700">
    <property type="term" value="F:DNA-binding transcription factor activity"/>
    <property type="evidence" value="ECO:0007669"/>
    <property type="project" value="InterPro"/>
</dbReference>
<evidence type="ECO:0000256" key="4">
    <source>
        <dbReference type="PROSITE-ProRule" id="PRU00169"/>
    </source>
</evidence>
<dbReference type="PROSITE" id="PS01124">
    <property type="entry name" value="HTH_ARAC_FAMILY_2"/>
    <property type="match status" value="1"/>
</dbReference>
<name>A0A7X0VY86_9BACL</name>
<evidence type="ECO:0000256" key="5">
    <source>
        <dbReference type="SAM" id="Coils"/>
    </source>
</evidence>
<feature type="coiled-coil region" evidence="5">
    <location>
        <begin position="109"/>
        <end position="136"/>
    </location>
</feature>
<dbReference type="PANTHER" id="PTHR43280:SF2">
    <property type="entry name" value="HTH-TYPE TRANSCRIPTIONAL REGULATOR EXSA"/>
    <property type="match status" value="1"/>
</dbReference>
<comment type="caution">
    <text evidence="8">The sequence shown here is derived from an EMBL/GenBank/DDBJ whole genome shotgun (WGS) entry which is preliminary data.</text>
</comment>
<dbReference type="PROSITE" id="PS00041">
    <property type="entry name" value="HTH_ARAC_FAMILY_1"/>
    <property type="match status" value="1"/>
</dbReference>
<keyword evidence="4" id="KW-0597">Phosphoprotein</keyword>
<dbReference type="PANTHER" id="PTHR43280">
    <property type="entry name" value="ARAC-FAMILY TRANSCRIPTIONAL REGULATOR"/>
    <property type="match status" value="1"/>
</dbReference>
<proteinExistence type="predicted"/>
<dbReference type="SMART" id="SM00342">
    <property type="entry name" value="HTH_ARAC"/>
    <property type="match status" value="1"/>
</dbReference>
<evidence type="ECO:0000259" key="6">
    <source>
        <dbReference type="PROSITE" id="PS01124"/>
    </source>
</evidence>
<reference evidence="8 9" key="1">
    <citation type="submission" date="2020-08" db="EMBL/GenBank/DDBJ databases">
        <title>Cohnella phylogeny.</title>
        <authorList>
            <person name="Dunlap C."/>
        </authorList>
    </citation>
    <scope>NUCLEOTIDE SEQUENCE [LARGE SCALE GENOMIC DNA]</scope>
    <source>
        <strain evidence="8 9">CBP 2801</strain>
    </source>
</reference>
<protein>
    <submittedName>
        <fullName evidence="8">Response regulator</fullName>
    </submittedName>
</protein>
<dbReference type="InterPro" id="IPR018062">
    <property type="entry name" value="HTH_AraC-typ_CS"/>
</dbReference>
<keyword evidence="2" id="KW-0238">DNA-binding</keyword>
<dbReference type="Gene3D" id="3.40.50.2300">
    <property type="match status" value="1"/>
</dbReference>
<evidence type="ECO:0000256" key="2">
    <source>
        <dbReference type="ARBA" id="ARBA00023125"/>
    </source>
</evidence>
<evidence type="ECO:0000256" key="3">
    <source>
        <dbReference type="ARBA" id="ARBA00023163"/>
    </source>
</evidence>
<dbReference type="Proteomes" id="UP000564644">
    <property type="component" value="Unassembled WGS sequence"/>
</dbReference>
<feature type="domain" description="HTH araC/xylS-type" evidence="6">
    <location>
        <begin position="409"/>
        <end position="506"/>
    </location>
</feature>
<dbReference type="EMBL" id="JACJVO010000032">
    <property type="protein sequence ID" value="MBB6734227.1"/>
    <property type="molecule type" value="Genomic_DNA"/>
</dbReference>
<dbReference type="AlphaFoldDB" id="A0A7X0VY86"/>
<dbReference type="SMART" id="SM00448">
    <property type="entry name" value="REC"/>
    <property type="match status" value="1"/>
</dbReference>
<feature type="domain" description="Response regulatory" evidence="7">
    <location>
        <begin position="6"/>
        <end position="122"/>
    </location>
</feature>
<dbReference type="SUPFAM" id="SSF46689">
    <property type="entry name" value="Homeodomain-like"/>
    <property type="match status" value="2"/>
</dbReference>
<dbReference type="GO" id="GO:0043565">
    <property type="term" value="F:sequence-specific DNA binding"/>
    <property type="evidence" value="ECO:0007669"/>
    <property type="project" value="InterPro"/>
</dbReference>
<evidence type="ECO:0000256" key="1">
    <source>
        <dbReference type="ARBA" id="ARBA00023015"/>
    </source>
</evidence>
<keyword evidence="5" id="KW-0175">Coiled coil</keyword>
<dbReference type="PROSITE" id="PS50110">
    <property type="entry name" value="RESPONSE_REGULATORY"/>
    <property type="match status" value="1"/>
</dbReference>
<evidence type="ECO:0000313" key="8">
    <source>
        <dbReference type="EMBL" id="MBB6734227.1"/>
    </source>
</evidence>
<dbReference type="GO" id="GO:0000160">
    <property type="term" value="P:phosphorelay signal transduction system"/>
    <property type="evidence" value="ECO:0007669"/>
    <property type="project" value="InterPro"/>
</dbReference>
<feature type="modified residue" description="4-aspartylphosphate" evidence="4">
    <location>
        <position position="57"/>
    </location>
</feature>
<evidence type="ECO:0000313" key="9">
    <source>
        <dbReference type="Proteomes" id="UP000564644"/>
    </source>
</evidence>
<dbReference type="InterPro" id="IPR009057">
    <property type="entry name" value="Homeodomain-like_sf"/>
</dbReference>
<keyword evidence="3" id="KW-0804">Transcription</keyword>
<dbReference type="Pfam" id="PF12833">
    <property type="entry name" value="HTH_18"/>
    <property type="match status" value="1"/>
</dbReference>
<dbReference type="SUPFAM" id="SSF52172">
    <property type="entry name" value="CheY-like"/>
    <property type="match status" value="1"/>
</dbReference>
<gene>
    <name evidence="8" type="ORF">H7C18_25220</name>
</gene>
<accession>A0A7X0VY86</accession>
<dbReference type="InterPro" id="IPR001789">
    <property type="entry name" value="Sig_transdc_resp-reg_receiver"/>
</dbReference>
<organism evidence="8 9">
    <name type="scientific">Cohnella zeiphila</name>
    <dbReference type="NCBI Taxonomy" id="2761120"/>
    <lineage>
        <taxon>Bacteria</taxon>
        <taxon>Bacillati</taxon>
        <taxon>Bacillota</taxon>
        <taxon>Bacilli</taxon>
        <taxon>Bacillales</taxon>
        <taxon>Paenibacillaceae</taxon>
        <taxon>Cohnella</taxon>
    </lineage>
</organism>
<dbReference type="RefSeq" id="WP_185131869.1">
    <property type="nucleotide sequence ID" value="NZ_JACJVO010000032.1"/>
</dbReference>
<keyword evidence="9" id="KW-1185">Reference proteome</keyword>
<sequence>MDQAFKLLLVDDEPLALRRLRSFSLASRGFVVVGEAENGLQALEAIDRLRPDIVVTDIGMPVMDGLELLRRLQDKPAPPKVVLLTCYEDFAKAQSAIRYGAEDYLTKVLLSEEEFVKSLEKTAESLRKEMAGSERLLRLQLRELLLYPSEDNAASLKRAGFDAGQAAIAVIRTERPLPSGYAEQELFAEAAGEGRCLPVQMSACVWCLVFRSAPHVRDGEFYGRYQAQCARIGSRLRKEQPAGGFVAAASGICYRTEDLPSAYRCAWERSEAGFYEEQGEWIEGDPGRSWVPYPAESFRRLLADIGSAAAAGDGEEAAGLLRQWMAAVSEAYRPEPGQARQMALELADRLDGFAKASPDEAGPAPGLTERLRRKANEALHAKALLEEAGALADLLARRYPGGSMRKEIKEALRLIARQYADIELGEAARRVNLSPSWFAALFRNETGRSFHDYVQQYRLDQARKLLETTDLKVYEIAQRVGIPNSRYFSRLFLEHAGAPPLDYRKRASGST</sequence>
<evidence type="ECO:0000259" key="7">
    <source>
        <dbReference type="PROSITE" id="PS50110"/>
    </source>
</evidence>
<dbReference type="InterPro" id="IPR018060">
    <property type="entry name" value="HTH_AraC"/>
</dbReference>
<dbReference type="Pfam" id="PF00072">
    <property type="entry name" value="Response_reg"/>
    <property type="match status" value="1"/>
</dbReference>
<dbReference type="Gene3D" id="1.10.10.60">
    <property type="entry name" value="Homeodomain-like"/>
    <property type="match status" value="2"/>
</dbReference>
<dbReference type="CDD" id="cd17536">
    <property type="entry name" value="REC_YesN-like"/>
    <property type="match status" value="1"/>
</dbReference>